<evidence type="ECO:0000313" key="6">
    <source>
        <dbReference type="Proteomes" id="UP000290289"/>
    </source>
</evidence>
<feature type="region of interest" description="Disordered" evidence="4">
    <location>
        <begin position="570"/>
        <end position="616"/>
    </location>
</feature>
<evidence type="ECO:0000256" key="1">
    <source>
        <dbReference type="ARBA" id="ARBA00005485"/>
    </source>
</evidence>
<keyword evidence="2 3" id="KW-0175">Coiled coil</keyword>
<evidence type="ECO:0000256" key="2">
    <source>
        <dbReference type="ARBA" id="ARBA00023054"/>
    </source>
</evidence>
<evidence type="ECO:0000256" key="4">
    <source>
        <dbReference type="SAM" id="MobiDB-lite"/>
    </source>
</evidence>
<evidence type="ECO:0000256" key="3">
    <source>
        <dbReference type="SAM" id="Coils"/>
    </source>
</evidence>
<dbReference type="PANTHER" id="PTHR32054">
    <property type="entry name" value="HEAVY CHAIN, PUTATIVE, EXPRESSED-RELATED-RELATED"/>
    <property type="match status" value="1"/>
</dbReference>
<feature type="coiled-coil region" evidence="3">
    <location>
        <begin position="496"/>
        <end position="551"/>
    </location>
</feature>
<dbReference type="PANTHER" id="PTHR32054:SF17">
    <property type="entry name" value="EXPRESSED PROTEIN"/>
    <property type="match status" value="1"/>
</dbReference>
<dbReference type="EMBL" id="RDQH01000340">
    <property type="protein sequence ID" value="RXH77488.1"/>
    <property type="molecule type" value="Genomic_DNA"/>
</dbReference>
<reference evidence="5 6" key="1">
    <citation type="submission" date="2018-10" db="EMBL/GenBank/DDBJ databases">
        <title>A high-quality apple genome assembly.</title>
        <authorList>
            <person name="Hu J."/>
        </authorList>
    </citation>
    <scope>NUCLEOTIDE SEQUENCE [LARGE SCALE GENOMIC DNA]</scope>
    <source>
        <strain evidence="6">cv. HFTH1</strain>
        <tissue evidence="5">Young leaf</tissue>
    </source>
</reference>
<feature type="coiled-coil region" evidence="3">
    <location>
        <begin position="274"/>
        <end position="381"/>
    </location>
</feature>
<accession>A0A498I0X0</accession>
<proteinExistence type="inferred from homology"/>
<dbReference type="GO" id="GO:0005829">
    <property type="term" value="C:cytosol"/>
    <property type="evidence" value="ECO:0007669"/>
    <property type="project" value="TreeGrafter"/>
</dbReference>
<sequence length="627" mass="71616">MGEIDTKPIEPVQAALCLFEEKNDHRKTRLSGTDKDSEKERELEGVLKDLANYKVQLEAKDASYMQALLKLQHHEYTAEELSALLENIEFERDKCVEECKEARAQIYQLESKVKEMGDQLSETQKVREQLMHVFSELKATQSELLGMETKLADARDSELKALTQAELMETAFVMEKERVEELLKHVSELSEAVVKSKVAASETDKEKLAILSAKDTEIELATQAALQEQEQLEYSKKQTVKMEELEDQLLAKSSFIEMLQLEIKQVNENLSFSKMASSDAMNDLKQLEKELEEKERKISDQEGFIEGLEMELNQLKLELSDANQVANSLKHDIEVLTEDLQKAKMQLDEMAERENNAQVEIAMLESELHRGRSKIAAAEAAEERTENVKSGLYLAIHQLVIEAETAKMENRMLKQGADSADKETDEQSPLFDSNEDAEVSKTGELKDEAEERKEENDSYVTISLKEYKYLVKKADQADQIPLSLVEAFSRQLSFSTAGDKSELEHLKKELEAAMEKVAQFRNRAEQATTRADLAERAKERLEDRIRIWRKVKQKRRAALAALREVSLPKQFSPPAYESPDEIKPPAYESPDEIKPPAYESPDELMHNASQETQKPYPQLCDVLKMKF</sequence>
<dbReference type="Proteomes" id="UP000290289">
    <property type="component" value="Chromosome 14"/>
</dbReference>
<dbReference type="AlphaFoldDB" id="A0A498I0X0"/>
<feature type="compositionally biased region" description="Basic and acidic residues" evidence="4">
    <location>
        <begin position="438"/>
        <end position="455"/>
    </location>
</feature>
<dbReference type="GO" id="GO:0009903">
    <property type="term" value="P:chloroplast avoidance movement"/>
    <property type="evidence" value="ECO:0007669"/>
    <property type="project" value="TreeGrafter"/>
</dbReference>
<evidence type="ECO:0000313" key="5">
    <source>
        <dbReference type="EMBL" id="RXH77488.1"/>
    </source>
</evidence>
<dbReference type="OrthoDB" id="673185at2759"/>
<keyword evidence="6" id="KW-1185">Reference proteome</keyword>
<feature type="region of interest" description="Disordered" evidence="4">
    <location>
        <begin position="414"/>
        <end position="455"/>
    </location>
</feature>
<gene>
    <name evidence="5" type="ORF">DVH24_023762</name>
</gene>
<comment type="caution">
    <text evidence="5">The sequence shown here is derived from an EMBL/GenBank/DDBJ whole genome shotgun (WGS) entry which is preliminary data.</text>
</comment>
<dbReference type="GO" id="GO:0009904">
    <property type="term" value="P:chloroplast accumulation movement"/>
    <property type="evidence" value="ECO:0007669"/>
    <property type="project" value="TreeGrafter"/>
</dbReference>
<feature type="coiled-coil region" evidence="3">
    <location>
        <begin position="78"/>
        <end position="119"/>
    </location>
</feature>
<evidence type="ECO:0008006" key="7">
    <source>
        <dbReference type="Google" id="ProtNLM"/>
    </source>
</evidence>
<dbReference type="Pfam" id="PF05701">
    <property type="entry name" value="WEMBL"/>
    <property type="match status" value="1"/>
</dbReference>
<protein>
    <recommendedName>
        <fullName evidence="7">DUF827 domain-containing protein</fullName>
    </recommendedName>
</protein>
<dbReference type="SMR" id="A0A498I0X0"/>
<comment type="similarity">
    <text evidence="1">Belongs to the WEB family.</text>
</comment>
<name>A0A498I0X0_MALDO</name>
<dbReference type="STRING" id="3750.A0A498I0X0"/>
<organism evidence="5 6">
    <name type="scientific">Malus domestica</name>
    <name type="common">Apple</name>
    <name type="synonym">Pyrus malus</name>
    <dbReference type="NCBI Taxonomy" id="3750"/>
    <lineage>
        <taxon>Eukaryota</taxon>
        <taxon>Viridiplantae</taxon>
        <taxon>Streptophyta</taxon>
        <taxon>Embryophyta</taxon>
        <taxon>Tracheophyta</taxon>
        <taxon>Spermatophyta</taxon>
        <taxon>Magnoliopsida</taxon>
        <taxon>eudicotyledons</taxon>
        <taxon>Gunneridae</taxon>
        <taxon>Pentapetalae</taxon>
        <taxon>rosids</taxon>
        <taxon>fabids</taxon>
        <taxon>Rosales</taxon>
        <taxon>Rosaceae</taxon>
        <taxon>Amygdaloideae</taxon>
        <taxon>Maleae</taxon>
        <taxon>Malus</taxon>
    </lineage>
</organism>
<dbReference type="InterPro" id="IPR008545">
    <property type="entry name" value="Web"/>
</dbReference>